<dbReference type="InterPro" id="IPR057942">
    <property type="entry name" value="TPR_TNPO3_IPO13_3rd"/>
</dbReference>
<dbReference type="FunFam" id="1.25.10.10:FF:000266">
    <property type="entry name" value="mRNA transport regulator MTR10"/>
    <property type="match status" value="1"/>
</dbReference>
<dbReference type="InterPro" id="IPR011989">
    <property type="entry name" value="ARM-like"/>
</dbReference>
<accession>A0A8H3FJ97</accession>
<dbReference type="AlphaFoldDB" id="A0A8H3FJ97"/>
<comment type="function">
    <text evidence="2">tRNA nucleus export receptor which facilitates tRNA translocation across the nuclear pore complex. Involved in pre-tRNA splicing, probably by affecting the interaction of pre-tRNA with splicing endonuclease.</text>
</comment>
<evidence type="ECO:0000313" key="5">
    <source>
        <dbReference type="Proteomes" id="UP000664169"/>
    </source>
</evidence>
<comment type="caution">
    <text evidence="4">The sequence shown here is derived from an EMBL/GenBank/DDBJ whole genome shotgun (WGS) entry which is preliminary data.</text>
</comment>
<protein>
    <recommendedName>
        <fullName evidence="3">Importin N-terminal domain-containing protein</fullName>
    </recommendedName>
</protein>
<sequence length="966" mass="107908">MGGMSNYGPVLAALNVMQSNVQSSQKAEAHKSLEEFQKSQGAWAVTTSILNDQSAAVEAKLFAATTLKGKIVYDLDQLPEEQLSGLRGSLLSLLSTYSNGPKPIRTQLCVCLVNLAIQMLAWKNVLPLVASTLGSSSGDTVLDFLRILPEEVTEGRKINLSEENLTARTKELLEDNAQQVLALLINYAGSSSSASSNPHFLDCIASWTREIPAAQIVQSPLLDSIINALSVDASFEAAVDCMCTLYHETTDVDESKETIQILYPRLLSLRPLIASVAGEDDVEKYKSTTRLFTEAGEAWVVLTARMSNEFRSLVEAILECCARDADRDAISITFRFWGDLKQHITVPTYSAALSNYQDIFGQLVDVMIKHLEFPTPSDVHATDLFDGDREQEENFRSFRHRMGDVLKDCCEVIGAGTCLHKAYDLIKTWVTTYGSQVNGSTVPHWQKLEAPLFAIRGMGRMVSSEESTVLPDLISLMVQIPEHEKLRFQAVMALGRYTEWTANHPNYLQPQLQYLISSFQHPNPEVKEAAALAFSFFGQDCSRLLVGEIRNFHTFYDGVLDALIPTSQEELSKGVAYIIGAQTKSEIYASMKLYCDPLVNRLKLRANEAQSDPDNKLLKERVAETIVLITIFIQNVTPYYEPSETNQAVKYCEELLPVLSAICSAFKDSLPILETVCRCWRSMVISYRAGVLPILEPLANQLATGFKDSQQGCFLWATGAVLREFSEDVEYVDPATTKAVYNFFEQQAFAFLQIMDQLPPQELPDVIEDFFLLIEDALMFYHDQFIPSAISTPIFTAACSALALEQERPVSRVLRYLEDLMSYGTLHPHSSQLSQRSDPAIQAKNRSSIMSLASAQGEALVQRIMDGMMFTFPRDCLQDASSVMLLLFELDARQTAIWIKSSLDLLPASNFRPGERERLLSAVEEKMQTGQTHKIRMVLQDFTTSYRRRHVAPRDGLRSLIAGSKR</sequence>
<dbReference type="Pfam" id="PF24140">
    <property type="entry name" value="TPR_TNPO3_IPO13_3rd"/>
    <property type="match status" value="1"/>
</dbReference>
<keyword evidence="1" id="KW-0819">tRNA processing</keyword>
<evidence type="ECO:0000313" key="4">
    <source>
        <dbReference type="EMBL" id="CAF9925533.1"/>
    </source>
</evidence>
<evidence type="ECO:0000256" key="1">
    <source>
        <dbReference type="ARBA" id="ARBA00022694"/>
    </source>
</evidence>
<dbReference type="InterPro" id="IPR013598">
    <property type="entry name" value="Exportin-1/Importin-b-like"/>
</dbReference>
<dbReference type="InterPro" id="IPR051345">
    <property type="entry name" value="Importin_beta-like_NTR"/>
</dbReference>
<dbReference type="PANTHER" id="PTHR12363">
    <property type="entry name" value="TRANSPORTIN 3 AND IMPORTIN 13"/>
    <property type="match status" value="1"/>
</dbReference>
<evidence type="ECO:0000259" key="3">
    <source>
        <dbReference type="PROSITE" id="PS50166"/>
    </source>
</evidence>
<dbReference type="PANTHER" id="PTHR12363:SF53">
    <property type="entry name" value="MRNA TRANSPORT REGULATOR MTR10"/>
    <property type="match status" value="1"/>
</dbReference>
<proteinExistence type="predicted"/>
<dbReference type="EMBL" id="CAJPDQ010000023">
    <property type="protein sequence ID" value="CAF9925533.1"/>
    <property type="molecule type" value="Genomic_DNA"/>
</dbReference>
<dbReference type="GO" id="GO:0005634">
    <property type="term" value="C:nucleus"/>
    <property type="evidence" value="ECO:0007669"/>
    <property type="project" value="UniProtKB-ARBA"/>
</dbReference>
<name>A0A8H3FJ97_9LECA</name>
<dbReference type="GO" id="GO:0005737">
    <property type="term" value="C:cytoplasm"/>
    <property type="evidence" value="ECO:0007669"/>
    <property type="project" value="TreeGrafter"/>
</dbReference>
<dbReference type="Pfam" id="PF08389">
    <property type="entry name" value="Xpo1"/>
    <property type="match status" value="1"/>
</dbReference>
<gene>
    <name evidence="4" type="ORF">GOMPHAMPRED_003920</name>
</gene>
<dbReference type="GO" id="GO:0031267">
    <property type="term" value="F:small GTPase binding"/>
    <property type="evidence" value="ECO:0007669"/>
    <property type="project" value="InterPro"/>
</dbReference>
<dbReference type="GO" id="GO:0008033">
    <property type="term" value="P:tRNA processing"/>
    <property type="evidence" value="ECO:0007669"/>
    <property type="project" value="UniProtKB-KW"/>
</dbReference>
<dbReference type="Pfam" id="PF03810">
    <property type="entry name" value="IBN_N"/>
    <property type="match status" value="1"/>
</dbReference>
<keyword evidence="5" id="KW-1185">Reference proteome</keyword>
<dbReference type="SUPFAM" id="SSF48371">
    <property type="entry name" value="ARM repeat"/>
    <property type="match status" value="1"/>
</dbReference>
<organism evidence="4 5">
    <name type="scientific">Gomphillus americanus</name>
    <dbReference type="NCBI Taxonomy" id="1940652"/>
    <lineage>
        <taxon>Eukaryota</taxon>
        <taxon>Fungi</taxon>
        <taxon>Dikarya</taxon>
        <taxon>Ascomycota</taxon>
        <taxon>Pezizomycotina</taxon>
        <taxon>Lecanoromycetes</taxon>
        <taxon>OSLEUM clade</taxon>
        <taxon>Ostropomycetidae</taxon>
        <taxon>Ostropales</taxon>
        <taxon>Graphidaceae</taxon>
        <taxon>Gomphilloideae</taxon>
        <taxon>Gomphillus</taxon>
    </lineage>
</organism>
<dbReference type="PROSITE" id="PS50166">
    <property type="entry name" value="IMPORTIN_B_NT"/>
    <property type="match status" value="1"/>
</dbReference>
<dbReference type="Pfam" id="PF24139">
    <property type="entry name" value="TPR_TNPO3_IPO13_4th"/>
    <property type="match status" value="1"/>
</dbReference>
<dbReference type="Pfam" id="PF24138">
    <property type="entry name" value="TPR_TNPO3_IPO13_2nd"/>
    <property type="match status" value="1"/>
</dbReference>
<dbReference type="GO" id="GO:0006606">
    <property type="term" value="P:protein import into nucleus"/>
    <property type="evidence" value="ECO:0007669"/>
    <property type="project" value="TreeGrafter"/>
</dbReference>
<dbReference type="OrthoDB" id="435593at2759"/>
<evidence type="ECO:0000256" key="2">
    <source>
        <dbReference type="ARBA" id="ARBA00025147"/>
    </source>
</evidence>
<dbReference type="InterPro" id="IPR057941">
    <property type="entry name" value="TPR_TNPO3_IPO13_2nd"/>
</dbReference>
<dbReference type="InterPro" id="IPR058537">
    <property type="entry name" value="TPR_TNPO3_IPO13_4th"/>
</dbReference>
<dbReference type="InterPro" id="IPR001494">
    <property type="entry name" value="Importin-beta_N"/>
</dbReference>
<dbReference type="Proteomes" id="UP000664169">
    <property type="component" value="Unassembled WGS sequence"/>
</dbReference>
<dbReference type="Gene3D" id="1.25.10.10">
    <property type="entry name" value="Leucine-rich Repeat Variant"/>
    <property type="match status" value="1"/>
</dbReference>
<feature type="domain" description="Importin N-terminal" evidence="3">
    <location>
        <begin position="29"/>
        <end position="96"/>
    </location>
</feature>
<dbReference type="InterPro" id="IPR016024">
    <property type="entry name" value="ARM-type_fold"/>
</dbReference>
<dbReference type="SMART" id="SM00913">
    <property type="entry name" value="IBN_N"/>
    <property type="match status" value="1"/>
</dbReference>
<reference evidence="4" key="1">
    <citation type="submission" date="2021-03" db="EMBL/GenBank/DDBJ databases">
        <authorList>
            <person name="Tagirdzhanova G."/>
        </authorList>
    </citation>
    <scope>NUCLEOTIDE SEQUENCE</scope>
</reference>